<accession>A0A2P2PMK5</accession>
<proteinExistence type="predicted"/>
<evidence type="ECO:0000313" key="1">
    <source>
        <dbReference type="EMBL" id="MBX55895.1"/>
    </source>
</evidence>
<name>A0A2P2PMK5_RHIMU</name>
<sequence>MCGIFGSEGGQGGLYVFPRKSDKEKENLMSWLFKVKKKMCIRGFLGLEQLNCVHFNGWKILDLPEIYQTIRHGECVFSYNYSVSLHE</sequence>
<dbReference type="EMBL" id="GGEC01075411">
    <property type="protein sequence ID" value="MBX55895.1"/>
    <property type="molecule type" value="Transcribed_RNA"/>
</dbReference>
<organism evidence="1">
    <name type="scientific">Rhizophora mucronata</name>
    <name type="common">Asiatic mangrove</name>
    <dbReference type="NCBI Taxonomy" id="61149"/>
    <lineage>
        <taxon>Eukaryota</taxon>
        <taxon>Viridiplantae</taxon>
        <taxon>Streptophyta</taxon>
        <taxon>Embryophyta</taxon>
        <taxon>Tracheophyta</taxon>
        <taxon>Spermatophyta</taxon>
        <taxon>Magnoliopsida</taxon>
        <taxon>eudicotyledons</taxon>
        <taxon>Gunneridae</taxon>
        <taxon>Pentapetalae</taxon>
        <taxon>rosids</taxon>
        <taxon>fabids</taxon>
        <taxon>Malpighiales</taxon>
        <taxon>Rhizophoraceae</taxon>
        <taxon>Rhizophora</taxon>
    </lineage>
</organism>
<dbReference type="AlphaFoldDB" id="A0A2P2PMK5"/>
<reference evidence="1" key="1">
    <citation type="submission" date="2018-02" db="EMBL/GenBank/DDBJ databases">
        <title>Rhizophora mucronata_Transcriptome.</title>
        <authorList>
            <person name="Meera S.P."/>
            <person name="Sreeshan A."/>
            <person name="Augustine A."/>
        </authorList>
    </citation>
    <scope>NUCLEOTIDE SEQUENCE</scope>
    <source>
        <tissue evidence="1">Leaf</tissue>
    </source>
</reference>
<protein>
    <submittedName>
        <fullName evidence="1">Uncharacterized protein</fullName>
    </submittedName>
</protein>